<keyword evidence="7" id="KW-0969">Cilium</keyword>
<dbReference type="InterPro" id="IPR001492">
    <property type="entry name" value="Flagellin"/>
</dbReference>
<dbReference type="InterPro" id="IPR046358">
    <property type="entry name" value="Flagellin_C"/>
</dbReference>
<dbReference type="GO" id="GO:0009288">
    <property type="term" value="C:bacterial-type flagellum"/>
    <property type="evidence" value="ECO:0007669"/>
    <property type="project" value="UniProtKB-SubCell"/>
</dbReference>
<dbReference type="PANTHER" id="PTHR42792:SF2">
    <property type="entry name" value="FLAGELLIN"/>
    <property type="match status" value="1"/>
</dbReference>
<dbReference type="AlphaFoldDB" id="A0A1M6G226"/>
<evidence type="ECO:0000256" key="1">
    <source>
        <dbReference type="ARBA" id="ARBA00005709"/>
    </source>
</evidence>
<dbReference type="PRINTS" id="PR00207">
    <property type="entry name" value="FLAGELLIN"/>
</dbReference>
<dbReference type="InterPro" id="IPR042187">
    <property type="entry name" value="Flagellin_C_sub2"/>
</dbReference>
<evidence type="ECO:0000256" key="4">
    <source>
        <dbReference type="RuleBase" id="RU362073"/>
    </source>
</evidence>
<dbReference type="OrthoDB" id="9796789at2"/>
<dbReference type="SUPFAM" id="SSF64518">
    <property type="entry name" value="Phase 1 flagellin"/>
    <property type="match status" value="1"/>
</dbReference>
<keyword evidence="8" id="KW-1185">Reference proteome</keyword>
<keyword evidence="7" id="KW-0966">Cell projection</keyword>
<comment type="subcellular location">
    <subcellularLocation>
        <location evidence="4">Secreted</location>
    </subcellularLocation>
    <subcellularLocation>
        <location evidence="4">Bacterial flagellum</location>
    </subcellularLocation>
</comment>
<organism evidence="7 8">
    <name type="scientific">Butyrivibrio fibrisolvens DSM 3071</name>
    <dbReference type="NCBI Taxonomy" id="1121131"/>
    <lineage>
        <taxon>Bacteria</taxon>
        <taxon>Bacillati</taxon>
        <taxon>Bacillota</taxon>
        <taxon>Clostridia</taxon>
        <taxon>Lachnospirales</taxon>
        <taxon>Lachnospiraceae</taxon>
        <taxon>Butyrivibrio</taxon>
    </lineage>
</organism>
<dbReference type="PANTHER" id="PTHR42792">
    <property type="entry name" value="FLAGELLIN"/>
    <property type="match status" value="1"/>
</dbReference>
<keyword evidence="7" id="KW-0282">Flagellum</keyword>
<dbReference type="Pfam" id="PF00669">
    <property type="entry name" value="Flagellin_N"/>
    <property type="match status" value="1"/>
</dbReference>
<dbReference type="Gene3D" id="1.20.1330.10">
    <property type="entry name" value="f41 fragment of flagellin, N-terminal domain"/>
    <property type="match status" value="2"/>
</dbReference>
<feature type="domain" description="Flagellin N-terminal" evidence="5">
    <location>
        <begin position="6"/>
        <end position="139"/>
    </location>
</feature>
<sequence length="664" mass="69811">MGGFVIQHNISAMNSNRTLNITTGNLAKSSEKLSSGYRVNRAADDAAGLAISEKMRRQIRGLSQASRNCEDGVSLIQIAEGSLHEVHDMLQRSNELAVKASNDTMTDSDRLYIEAEYRQLLDQIDKNAASTTFNEIHLFPSEGYSPTDSFSVDQSINFNVTLGADGNISANNITISYPSTIDGVTTPGTEWDTLGEVISQTLIPNAVNQIFNALPSLRSAFNSQSGGSEVPISLDIKYVDGGGSTLAYASLASAIGNDGTSYSVHGITLGMTVDKDDFSNSSVDGSTGNGTNKLESTIAHELMHTIMQYTMPVAMAKDFFPTWFTEGVAQLTGGGVATNWNNGLYNAVSGITSQDDTSKDEAVANYLKSYTMANRPYGHGYLMSAYLGQLASGSSTVSASNIASGMNRIMQGIIDGDDLGTVLQNLGIVDDANTYQSTLASLFSGATANSDITKFMRQLAYNTNYSGGGQGSIIGDGGLSDGDIINGGTASSPLVVSSDGAAPVSSTYNQGGGTGGALTPGASSGGTEVTGANTLFIQAGSESQRNNKIGIRLFNMNSEALGLKNSNMMTANDAMSAIDSIKSALTAVSNVRSYYGATQNRLEHTIKNLDNVGENTSSAESQIRDTDMAAEMVRYSNMNILSQAGQSMLAQANQSKQGVLSLLQ</sequence>
<protein>
    <recommendedName>
        <fullName evidence="2 4">Flagellin</fullName>
    </recommendedName>
</protein>
<dbReference type="GO" id="GO:0005576">
    <property type="term" value="C:extracellular region"/>
    <property type="evidence" value="ECO:0007669"/>
    <property type="project" value="UniProtKB-SubCell"/>
</dbReference>
<reference evidence="8" key="1">
    <citation type="submission" date="2016-11" db="EMBL/GenBank/DDBJ databases">
        <authorList>
            <person name="Varghese N."/>
            <person name="Submissions S."/>
        </authorList>
    </citation>
    <scope>NUCLEOTIDE SEQUENCE [LARGE SCALE GENOMIC DNA]</scope>
    <source>
        <strain evidence="8">DSM 3071</strain>
    </source>
</reference>
<proteinExistence type="inferred from homology"/>
<evidence type="ECO:0000259" key="6">
    <source>
        <dbReference type="Pfam" id="PF00700"/>
    </source>
</evidence>
<accession>A0A1M6G226</accession>
<name>A0A1M6G226_BUTFI</name>
<dbReference type="Gene3D" id="6.10.10.10">
    <property type="entry name" value="Flagellar export chaperone, C-terminal domain"/>
    <property type="match status" value="1"/>
</dbReference>
<feature type="domain" description="Flagellin C-terminal" evidence="6">
    <location>
        <begin position="578"/>
        <end position="663"/>
    </location>
</feature>
<dbReference type="Proteomes" id="UP000184278">
    <property type="component" value="Unassembled WGS sequence"/>
</dbReference>
<keyword evidence="3 4" id="KW-0975">Bacterial flagellum</keyword>
<evidence type="ECO:0000256" key="3">
    <source>
        <dbReference type="ARBA" id="ARBA00023143"/>
    </source>
</evidence>
<dbReference type="GO" id="GO:0005198">
    <property type="term" value="F:structural molecule activity"/>
    <property type="evidence" value="ECO:0007669"/>
    <property type="project" value="UniProtKB-UniRule"/>
</dbReference>
<evidence type="ECO:0000259" key="5">
    <source>
        <dbReference type="Pfam" id="PF00669"/>
    </source>
</evidence>
<dbReference type="Gene3D" id="3.30.70.2120">
    <property type="match status" value="1"/>
</dbReference>
<evidence type="ECO:0000313" key="8">
    <source>
        <dbReference type="Proteomes" id="UP000184278"/>
    </source>
</evidence>
<comment type="function">
    <text evidence="4">Flagellin is the subunit protein which polymerizes to form the filaments of bacterial flagella.</text>
</comment>
<evidence type="ECO:0000256" key="2">
    <source>
        <dbReference type="ARBA" id="ARBA00020110"/>
    </source>
</evidence>
<dbReference type="EMBL" id="FQXK01000058">
    <property type="protein sequence ID" value="SHJ04006.1"/>
    <property type="molecule type" value="Genomic_DNA"/>
</dbReference>
<comment type="similarity">
    <text evidence="1 4">Belongs to the bacterial flagellin family.</text>
</comment>
<evidence type="ECO:0000313" key="7">
    <source>
        <dbReference type="EMBL" id="SHJ04006.1"/>
    </source>
</evidence>
<dbReference type="Pfam" id="PF00700">
    <property type="entry name" value="Flagellin_C"/>
    <property type="match status" value="1"/>
</dbReference>
<keyword evidence="4" id="KW-0964">Secreted</keyword>
<dbReference type="InterPro" id="IPR001029">
    <property type="entry name" value="Flagellin_N"/>
</dbReference>
<dbReference type="STRING" id="1121131.SAMN02745229_04013"/>
<gene>
    <name evidence="7" type="ORF">SAMN02745229_04013</name>
</gene>